<dbReference type="PANTHER" id="PTHR11048:SF5">
    <property type="entry name" value="DECAPRENYL-PHOSPHATE PHOSPHORIBOSYLTRANSFERASE"/>
    <property type="match status" value="1"/>
</dbReference>
<dbReference type="GO" id="GO:0009247">
    <property type="term" value="P:glycolipid biosynthetic process"/>
    <property type="evidence" value="ECO:0007669"/>
    <property type="project" value="TreeGrafter"/>
</dbReference>
<evidence type="ECO:0000256" key="1">
    <source>
        <dbReference type="ARBA" id="ARBA00004141"/>
    </source>
</evidence>
<dbReference type="RefSeq" id="WP_244819917.1">
    <property type="nucleotide sequence ID" value="NZ_CP112998.1"/>
</dbReference>
<proteinExistence type="predicted"/>
<keyword evidence="7" id="KW-0328">Glycosyltransferase</keyword>
<keyword evidence="8" id="KW-1185">Reference proteome</keyword>
<evidence type="ECO:0000313" key="7">
    <source>
        <dbReference type="EMBL" id="WAC14548.1"/>
    </source>
</evidence>
<reference evidence="7" key="1">
    <citation type="submission" date="2022-11" db="EMBL/GenBank/DDBJ databases">
        <title>Dyadobacter pollutisoli sp. nov., isolated from plastic dumped soil.</title>
        <authorList>
            <person name="Kim J.M."/>
            <person name="Kim K.R."/>
            <person name="Lee J.K."/>
            <person name="Hao L."/>
            <person name="Jeon C.O."/>
        </authorList>
    </citation>
    <scope>NUCLEOTIDE SEQUENCE</scope>
    <source>
        <strain evidence="7">U1</strain>
    </source>
</reference>
<keyword evidence="3 6" id="KW-0812">Transmembrane</keyword>
<dbReference type="GO" id="GO:0005886">
    <property type="term" value="C:plasma membrane"/>
    <property type="evidence" value="ECO:0007669"/>
    <property type="project" value="TreeGrafter"/>
</dbReference>
<dbReference type="GO" id="GO:0016757">
    <property type="term" value="F:glycosyltransferase activity"/>
    <property type="evidence" value="ECO:0007669"/>
    <property type="project" value="UniProtKB-KW"/>
</dbReference>
<feature type="transmembrane region" description="Helical" evidence="6">
    <location>
        <begin position="160"/>
        <end position="175"/>
    </location>
</feature>
<accession>A0A9E8NFW5</accession>
<dbReference type="InterPro" id="IPR000537">
    <property type="entry name" value="UbiA_prenyltransferase"/>
</dbReference>
<dbReference type="EMBL" id="CP112998">
    <property type="protein sequence ID" value="WAC14548.1"/>
    <property type="molecule type" value="Genomic_DNA"/>
</dbReference>
<dbReference type="CDD" id="cd13963">
    <property type="entry name" value="PT_UbiA_2"/>
    <property type="match status" value="1"/>
</dbReference>
<keyword evidence="2" id="KW-1003">Cell membrane</keyword>
<dbReference type="Proteomes" id="UP001164653">
    <property type="component" value="Chromosome"/>
</dbReference>
<evidence type="ECO:0000256" key="5">
    <source>
        <dbReference type="ARBA" id="ARBA00023136"/>
    </source>
</evidence>
<dbReference type="NCBIfam" id="NF008977">
    <property type="entry name" value="PRK12324.1-2"/>
    <property type="match status" value="1"/>
</dbReference>
<dbReference type="Gene3D" id="1.10.357.140">
    <property type="entry name" value="UbiA prenyltransferase"/>
    <property type="match status" value="1"/>
</dbReference>
<feature type="transmembrane region" description="Helical" evidence="6">
    <location>
        <begin position="275"/>
        <end position="294"/>
    </location>
</feature>
<keyword evidence="4 6" id="KW-1133">Transmembrane helix</keyword>
<feature type="transmembrane region" description="Helical" evidence="6">
    <location>
        <begin position="81"/>
        <end position="102"/>
    </location>
</feature>
<name>A0A9E8NFW5_9BACT</name>
<gene>
    <name evidence="7" type="ORF">ON006_11430</name>
</gene>
<dbReference type="GO" id="GO:0016765">
    <property type="term" value="F:transferase activity, transferring alkyl or aryl (other than methyl) groups"/>
    <property type="evidence" value="ECO:0007669"/>
    <property type="project" value="InterPro"/>
</dbReference>
<protein>
    <submittedName>
        <fullName evidence="7">Decaprenyl-phosphate phosphoribosyltransferase</fullName>
        <ecNumber evidence="7">2.4.2.45</ecNumber>
    </submittedName>
</protein>
<evidence type="ECO:0000256" key="3">
    <source>
        <dbReference type="ARBA" id="ARBA00022692"/>
    </source>
</evidence>
<evidence type="ECO:0000313" key="8">
    <source>
        <dbReference type="Proteomes" id="UP001164653"/>
    </source>
</evidence>
<evidence type="ECO:0000256" key="2">
    <source>
        <dbReference type="ARBA" id="ARBA00022475"/>
    </source>
</evidence>
<dbReference type="AlphaFoldDB" id="A0A9E8NFW5"/>
<comment type="subcellular location">
    <subcellularLocation>
        <location evidence="1">Membrane</location>
        <topology evidence="1">Multi-pass membrane protein</topology>
    </subcellularLocation>
</comment>
<dbReference type="Pfam" id="PF01040">
    <property type="entry name" value="UbiA"/>
    <property type="match status" value="1"/>
</dbReference>
<keyword evidence="7" id="KW-0808">Transferase</keyword>
<dbReference type="KEGG" id="dpf:ON006_11430"/>
<sequence length="295" mass="33513">MIASVLREIRIHQWIKNLLIFAPLIFSRKLFDQTAFVNASLAFLAYCLAASAIYVINDLKDIDSDRLHPVKKHRPLASGQLSRPIGIALVLICVALCCTLLVVLNDGILMMILLAYCVINVLYSLYFKNISIIDCFFIALGFELRIIAGCKAINVLPSDFILVVTFFLALMLGFVKRKGELKVLSQDAENHRKVLSDYSIGMMDKFIYSCSTMTLISYMFYTIDKNVVGLVGHDYLKYSLIFVVYGLFRFVQLADIDKFQGEGDPTTLIYKDKPVQLTLALYLVFVLFCFYGHWN</sequence>
<evidence type="ECO:0000256" key="6">
    <source>
        <dbReference type="SAM" id="Phobius"/>
    </source>
</evidence>
<dbReference type="InterPro" id="IPR044878">
    <property type="entry name" value="UbiA_sf"/>
</dbReference>
<dbReference type="InterPro" id="IPR039653">
    <property type="entry name" value="Prenyltransferase"/>
</dbReference>
<evidence type="ECO:0000256" key="4">
    <source>
        <dbReference type="ARBA" id="ARBA00022989"/>
    </source>
</evidence>
<feature type="transmembrane region" description="Helical" evidence="6">
    <location>
        <begin position="206"/>
        <end position="223"/>
    </location>
</feature>
<keyword evidence="5 6" id="KW-0472">Membrane</keyword>
<dbReference type="EC" id="2.4.2.45" evidence="7"/>
<feature type="transmembrane region" description="Helical" evidence="6">
    <location>
        <begin position="108"/>
        <end position="126"/>
    </location>
</feature>
<organism evidence="7 8">
    <name type="scientific">Dyadobacter pollutisoli</name>
    <dbReference type="NCBI Taxonomy" id="2910158"/>
    <lineage>
        <taxon>Bacteria</taxon>
        <taxon>Pseudomonadati</taxon>
        <taxon>Bacteroidota</taxon>
        <taxon>Cytophagia</taxon>
        <taxon>Cytophagales</taxon>
        <taxon>Spirosomataceae</taxon>
        <taxon>Dyadobacter</taxon>
    </lineage>
</organism>
<dbReference type="PANTHER" id="PTHR11048">
    <property type="entry name" value="PRENYLTRANSFERASES"/>
    <property type="match status" value="1"/>
</dbReference>
<feature type="transmembrane region" description="Helical" evidence="6">
    <location>
        <begin position="35"/>
        <end position="56"/>
    </location>
</feature>